<dbReference type="PROSITE" id="PS00041">
    <property type="entry name" value="HTH_ARAC_FAMILY_1"/>
    <property type="match status" value="1"/>
</dbReference>
<gene>
    <name evidence="5" type="ORF">BCL93_106179</name>
</gene>
<dbReference type="InterPro" id="IPR018060">
    <property type="entry name" value="HTH_AraC"/>
</dbReference>
<dbReference type="PRINTS" id="PR00032">
    <property type="entry name" value="HTHARAC"/>
</dbReference>
<dbReference type="RefSeq" id="WP_181463077.1">
    <property type="nucleotide sequence ID" value="NZ_QLSX01000006.1"/>
</dbReference>
<comment type="caution">
    <text evidence="5">The sequence shown here is derived from an EMBL/GenBank/DDBJ whole genome shotgun (WGS) entry which is preliminary data.</text>
</comment>
<keyword evidence="3" id="KW-0804">Transcription</keyword>
<evidence type="ECO:0000256" key="2">
    <source>
        <dbReference type="ARBA" id="ARBA00023125"/>
    </source>
</evidence>
<evidence type="ECO:0000259" key="4">
    <source>
        <dbReference type="PROSITE" id="PS01124"/>
    </source>
</evidence>
<dbReference type="CDD" id="cd03136">
    <property type="entry name" value="GATase1_AraC_ArgR_like"/>
    <property type="match status" value="1"/>
</dbReference>
<evidence type="ECO:0000256" key="1">
    <source>
        <dbReference type="ARBA" id="ARBA00023015"/>
    </source>
</evidence>
<reference evidence="5 6" key="1">
    <citation type="submission" date="2018-06" db="EMBL/GenBank/DDBJ databases">
        <title>Comparative analysis of microorganisms from saline springs in Andes Mountain Range, Colombia.</title>
        <authorList>
            <person name="Rubin E."/>
        </authorList>
    </citation>
    <scope>NUCLEOTIDE SEQUENCE [LARGE SCALE GENOMIC DNA]</scope>
    <source>
        <strain evidence="5 6">USBA-857</strain>
    </source>
</reference>
<evidence type="ECO:0000313" key="6">
    <source>
        <dbReference type="Proteomes" id="UP000249700"/>
    </source>
</evidence>
<evidence type="ECO:0000313" key="5">
    <source>
        <dbReference type="EMBL" id="RAR60973.1"/>
    </source>
</evidence>
<evidence type="ECO:0000256" key="3">
    <source>
        <dbReference type="ARBA" id="ARBA00023163"/>
    </source>
</evidence>
<protein>
    <submittedName>
        <fullName evidence="5">AraC family transcriptional regulator with amidase-like domain</fullName>
    </submittedName>
</protein>
<dbReference type="Gene3D" id="1.10.10.60">
    <property type="entry name" value="Homeodomain-like"/>
    <property type="match status" value="1"/>
</dbReference>
<dbReference type="PANTHER" id="PTHR46796">
    <property type="entry name" value="HTH-TYPE TRANSCRIPTIONAL ACTIVATOR RHAS-RELATED"/>
    <property type="match status" value="1"/>
</dbReference>
<dbReference type="AlphaFoldDB" id="A0A328XUU9"/>
<sequence length="324" mass="35192">MHDLSVDPSAQPPRQVGVLLLTGFSLLAQACALEPLAVASQLAGRRLYAPVAFGLDARAVTSAAELSLSPPLVPGDDDRELDVLLVCAPSPLAAALPASLADWLKRLAGRGVVLGGIAGGAEVLAWAGVLDGYRATLPWQRVDAVGQEHPGINLSPQLFEIDRDRLTCGGGTSAMDMVMTLIGMHHGQRLAEKVSEHFVCERIRMADEPQHVPLRSRLGHAPQSLIDAVSLMEANIEEPLTTHELAEHLGISRRQLERLFKKYLQAVPSRYYLDLRLQEARKLLRESDRAVGDIALQTGFSSGAHFSTAYRNHFGMTPREERLA</sequence>
<dbReference type="InterPro" id="IPR009057">
    <property type="entry name" value="Homeodomain-like_sf"/>
</dbReference>
<dbReference type="InterPro" id="IPR029062">
    <property type="entry name" value="Class_I_gatase-like"/>
</dbReference>
<dbReference type="SUPFAM" id="SSF46689">
    <property type="entry name" value="Homeodomain-like"/>
    <property type="match status" value="2"/>
</dbReference>
<dbReference type="InterPro" id="IPR018062">
    <property type="entry name" value="HTH_AraC-typ_CS"/>
</dbReference>
<accession>A0A328XUU9</accession>
<dbReference type="GO" id="GO:0043565">
    <property type="term" value="F:sequence-specific DNA binding"/>
    <property type="evidence" value="ECO:0007669"/>
    <property type="project" value="InterPro"/>
</dbReference>
<dbReference type="PROSITE" id="PS01124">
    <property type="entry name" value="HTH_ARAC_FAMILY_2"/>
    <property type="match status" value="1"/>
</dbReference>
<dbReference type="SUPFAM" id="SSF52317">
    <property type="entry name" value="Class I glutamine amidotransferase-like"/>
    <property type="match status" value="1"/>
</dbReference>
<dbReference type="EMBL" id="QLSX01000006">
    <property type="protein sequence ID" value="RAR60973.1"/>
    <property type="molecule type" value="Genomic_DNA"/>
</dbReference>
<dbReference type="Pfam" id="PF12833">
    <property type="entry name" value="HTH_18"/>
    <property type="match status" value="1"/>
</dbReference>
<dbReference type="Proteomes" id="UP000249700">
    <property type="component" value="Unassembled WGS sequence"/>
</dbReference>
<keyword evidence="1" id="KW-0805">Transcription regulation</keyword>
<dbReference type="InterPro" id="IPR020449">
    <property type="entry name" value="Tscrpt_reg_AraC-type_HTH"/>
</dbReference>
<dbReference type="GO" id="GO:0003700">
    <property type="term" value="F:DNA-binding transcription factor activity"/>
    <property type="evidence" value="ECO:0007669"/>
    <property type="project" value="InterPro"/>
</dbReference>
<name>A0A328XUU9_9GAMM</name>
<proteinExistence type="predicted"/>
<dbReference type="SMART" id="SM00342">
    <property type="entry name" value="HTH_ARAC"/>
    <property type="match status" value="1"/>
</dbReference>
<organism evidence="5 6">
    <name type="scientific">Onishia taeanensis</name>
    <dbReference type="NCBI Taxonomy" id="284577"/>
    <lineage>
        <taxon>Bacteria</taxon>
        <taxon>Pseudomonadati</taxon>
        <taxon>Pseudomonadota</taxon>
        <taxon>Gammaproteobacteria</taxon>
        <taxon>Oceanospirillales</taxon>
        <taxon>Halomonadaceae</taxon>
        <taxon>Onishia</taxon>
    </lineage>
</organism>
<dbReference type="PANTHER" id="PTHR46796:SF6">
    <property type="entry name" value="ARAC SUBFAMILY"/>
    <property type="match status" value="1"/>
</dbReference>
<dbReference type="InterPro" id="IPR050204">
    <property type="entry name" value="AraC_XylS_family_regulators"/>
</dbReference>
<dbReference type="Gene3D" id="3.40.50.880">
    <property type="match status" value="1"/>
</dbReference>
<keyword evidence="2" id="KW-0238">DNA-binding</keyword>
<feature type="domain" description="HTH araC/xylS-type" evidence="4">
    <location>
        <begin position="226"/>
        <end position="324"/>
    </location>
</feature>